<reference evidence="3" key="1">
    <citation type="submission" date="2017-01" db="EMBL/GenBank/DDBJ databases">
        <authorList>
            <person name="Varghese N."/>
            <person name="Submissions S."/>
        </authorList>
    </citation>
    <scope>NUCLEOTIDE SEQUENCE [LARGE SCALE GENOMIC DNA]</scope>
    <source>
        <strain evidence="3">DSM 24913</strain>
    </source>
</reference>
<evidence type="ECO:0000256" key="1">
    <source>
        <dbReference type="SAM" id="Phobius"/>
    </source>
</evidence>
<keyword evidence="1" id="KW-0472">Membrane</keyword>
<evidence type="ECO:0000313" key="2">
    <source>
        <dbReference type="EMBL" id="SIS43258.1"/>
    </source>
</evidence>
<evidence type="ECO:0000313" key="3">
    <source>
        <dbReference type="Proteomes" id="UP000185639"/>
    </source>
</evidence>
<keyword evidence="3" id="KW-1185">Reference proteome</keyword>
<keyword evidence="1" id="KW-0812">Transmembrane</keyword>
<name>A0A1N7J1J8_9GAMM</name>
<dbReference type="OrthoDB" id="5569385at2"/>
<dbReference type="InterPro" id="IPR046162">
    <property type="entry name" value="DUF6164"/>
</dbReference>
<dbReference type="STRING" id="484498.SAMN05421686_101259"/>
<dbReference type="AlphaFoldDB" id="A0A1N7J1J8"/>
<sequence>MAKLLFKLNGVTEEEANFVRERLDEANVDYYETNQGRWGISLAAIWLKNKDDYTDARALLDKIQEDWLEEVRQHPIPTMGQRFYERPTSFILTLIAIAAIIGLSVLPFLGAFTE</sequence>
<accession>A0A1N7J1J8</accession>
<dbReference type="Proteomes" id="UP000185639">
    <property type="component" value="Unassembled WGS sequence"/>
</dbReference>
<protein>
    <recommendedName>
        <fullName evidence="4">DUF2007 domain-containing protein</fullName>
    </recommendedName>
</protein>
<feature type="transmembrane region" description="Helical" evidence="1">
    <location>
        <begin position="89"/>
        <end position="112"/>
    </location>
</feature>
<gene>
    <name evidence="2" type="ORF">SAMN05421686_101259</name>
</gene>
<dbReference type="Pfam" id="PF19661">
    <property type="entry name" value="DUF6164"/>
    <property type="match status" value="1"/>
</dbReference>
<evidence type="ECO:0008006" key="4">
    <source>
        <dbReference type="Google" id="ProtNLM"/>
    </source>
</evidence>
<dbReference type="EMBL" id="FTOH01000001">
    <property type="protein sequence ID" value="SIS43258.1"/>
    <property type="molecule type" value="Genomic_DNA"/>
</dbReference>
<keyword evidence="1" id="KW-1133">Transmembrane helix</keyword>
<proteinExistence type="predicted"/>
<organism evidence="2 3">
    <name type="scientific">Thalassolituus maritimus</name>
    <dbReference type="NCBI Taxonomy" id="484498"/>
    <lineage>
        <taxon>Bacteria</taxon>
        <taxon>Pseudomonadati</taxon>
        <taxon>Pseudomonadota</taxon>
        <taxon>Gammaproteobacteria</taxon>
        <taxon>Oceanospirillales</taxon>
        <taxon>Oceanospirillaceae</taxon>
        <taxon>Thalassolituus</taxon>
    </lineage>
</organism>
<dbReference type="RefSeq" id="WP_076513661.1">
    <property type="nucleotide sequence ID" value="NZ_FTOH01000001.1"/>
</dbReference>